<evidence type="ECO:0000256" key="7">
    <source>
        <dbReference type="ARBA" id="ARBA00040302"/>
    </source>
</evidence>
<dbReference type="EMBL" id="UZAN01046967">
    <property type="protein sequence ID" value="VDP84847.1"/>
    <property type="molecule type" value="Genomic_DNA"/>
</dbReference>
<feature type="transmembrane region" description="Helical" evidence="9">
    <location>
        <begin position="139"/>
        <end position="159"/>
    </location>
</feature>
<proteinExistence type="inferred from homology"/>
<dbReference type="WBParaSite" id="ECPE_0000916401-mRNA-1">
    <property type="protein sequence ID" value="ECPE_0000916401-mRNA-1"/>
    <property type="gene ID" value="ECPE_0000916401"/>
</dbReference>
<sequence>MRFRTNLYNVLVTSAAFLCLFTAFQTTCLVSQNVLESAALESKRLTGDAFLSLAILYASLAALNWIAPMVVIAVGEKLAMFLGSCCYVIYVSVFVEPRDWILYSVSVLNGFGAAVLWTAQGTYITRCSDDETINRHFSLFWSIFQTSQIWGGLYAYFSLAGTMEIDSGMRHRLLGVLAGIGAVGWFMFLALRNPEENFDSNSTLDAFKVEPDFEVAAVEDDIE</sequence>
<accession>A0A183AQA1</accession>
<feature type="transmembrane region" description="Helical" evidence="9">
    <location>
        <begin position="78"/>
        <end position="95"/>
    </location>
</feature>
<dbReference type="Pfam" id="PF05978">
    <property type="entry name" value="UNC-93"/>
    <property type="match status" value="1"/>
</dbReference>
<dbReference type="GO" id="GO:0016020">
    <property type="term" value="C:membrane"/>
    <property type="evidence" value="ECO:0007669"/>
    <property type="project" value="UniProtKB-SubCell"/>
</dbReference>
<evidence type="ECO:0000313" key="12">
    <source>
        <dbReference type="WBParaSite" id="ECPE_0000916401-mRNA-1"/>
    </source>
</evidence>
<gene>
    <name evidence="10" type="ORF">ECPE_LOCUS9136</name>
</gene>
<reference evidence="12" key="1">
    <citation type="submission" date="2016-06" db="UniProtKB">
        <authorList>
            <consortium name="WormBaseParasite"/>
        </authorList>
    </citation>
    <scope>IDENTIFICATION</scope>
</reference>
<dbReference type="SUPFAM" id="SSF103473">
    <property type="entry name" value="MFS general substrate transporter"/>
    <property type="match status" value="1"/>
</dbReference>
<evidence type="ECO:0000256" key="1">
    <source>
        <dbReference type="ARBA" id="ARBA00004141"/>
    </source>
</evidence>
<evidence type="ECO:0000256" key="9">
    <source>
        <dbReference type="SAM" id="Phobius"/>
    </source>
</evidence>
<feature type="transmembrane region" description="Helical" evidence="9">
    <location>
        <begin position="171"/>
        <end position="191"/>
    </location>
</feature>
<evidence type="ECO:0000256" key="2">
    <source>
        <dbReference type="ARBA" id="ARBA00009172"/>
    </source>
</evidence>
<evidence type="ECO:0000256" key="6">
    <source>
        <dbReference type="ARBA" id="ARBA00023180"/>
    </source>
</evidence>
<dbReference type="OrthoDB" id="196103at2759"/>
<evidence type="ECO:0000256" key="5">
    <source>
        <dbReference type="ARBA" id="ARBA00023136"/>
    </source>
</evidence>
<keyword evidence="11" id="KW-1185">Reference proteome</keyword>
<feature type="transmembrane region" description="Helical" evidence="9">
    <location>
        <begin position="101"/>
        <end position="119"/>
    </location>
</feature>
<dbReference type="PANTHER" id="PTHR23294:SF0">
    <property type="entry name" value="UNC93-LIKE PROTEIN MFSD11"/>
    <property type="match status" value="1"/>
</dbReference>
<reference evidence="10 11" key="2">
    <citation type="submission" date="2018-11" db="EMBL/GenBank/DDBJ databases">
        <authorList>
            <consortium name="Pathogen Informatics"/>
        </authorList>
    </citation>
    <scope>NUCLEOTIDE SEQUENCE [LARGE SCALE GENOMIC DNA]</scope>
    <source>
        <strain evidence="10 11">Egypt</strain>
    </source>
</reference>
<evidence type="ECO:0000313" key="10">
    <source>
        <dbReference type="EMBL" id="VDP84847.1"/>
    </source>
</evidence>
<dbReference type="InterPro" id="IPR051617">
    <property type="entry name" value="UNC-93-like_regulator"/>
</dbReference>
<dbReference type="Proteomes" id="UP000272942">
    <property type="component" value="Unassembled WGS sequence"/>
</dbReference>
<evidence type="ECO:0000256" key="8">
    <source>
        <dbReference type="ARBA" id="ARBA00041910"/>
    </source>
</evidence>
<dbReference type="InterPro" id="IPR036259">
    <property type="entry name" value="MFS_trans_sf"/>
</dbReference>
<evidence type="ECO:0000313" key="11">
    <source>
        <dbReference type="Proteomes" id="UP000272942"/>
    </source>
</evidence>
<dbReference type="InterPro" id="IPR010291">
    <property type="entry name" value="Ion_channel_UNC-93"/>
</dbReference>
<dbReference type="AlphaFoldDB" id="A0A183AQA1"/>
<dbReference type="Gene3D" id="1.20.1250.20">
    <property type="entry name" value="MFS general substrate transporter like domains"/>
    <property type="match status" value="1"/>
</dbReference>
<organism evidence="12">
    <name type="scientific">Echinostoma caproni</name>
    <dbReference type="NCBI Taxonomy" id="27848"/>
    <lineage>
        <taxon>Eukaryota</taxon>
        <taxon>Metazoa</taxon>
        <taxon>Spiralia</taxon>
        <taxon>Lophotrochozoa</taxon>
        <taxon>Platyhelminthes</taxon>
        <taxon>Trematoda</taxon>
        <taxon>Digenea</taxon>
        <taxon>Plagiorchiida</taxon>
        <taxon>Echinostomata</taxon>
        <taxon>Echinostomatoidea</taxon>
        <taxon>Echinostomatidae</taxon>
        <taxon>Echinostoma</taxon>
    </lineage>
</organism>
<dbReference type="PANTHER" id="PTHR23294">
    <property type="entry name" value="ET TRANSLATION PRODUCT-RELATED"/>
    <property type="match status" value="1"/>
</dbReference>
<feature type="transmembrane region" description="Helical" evidence="9">
    <location>
        <begin position="49"/>
        <end position="66"/>
    </location>
</feature>
<comment type="subcellular location">
    <subcellularLocation>
        <location evidence="1">Membrane</location>
        <topology evidence="1">Multi-pass membrane protein</topology>
    </subcellularLocation>
</comment>
<name>A0A183AQA1_9TREM</name>
<protein>
    <recommendedName>
        <fullName evidence="7">UNC93-like protein MFSD11</fullName>
    </recommendedName>
    <alternativeName>
        <fullName evidence="8">Major facilitator superfamily domain-containing protein 11</fullName>
    </alternativeName>
</protein>
<evidence type="ECO:0000256" key="4">
    <source>
        <dbReference type="ARBA" id="ARBA00022989"/>
    </source>
</evidence>
<comment type="similarity">
    <text evidence="2">Belongs to the unc-93 family.</text>
</comment>
<keyword evidence="6" id="KW-0325">Glycoprotein</keyword>
<keyword evidence="4 9" id="KW-1133">Transmembrane helix</keyword>
<evidence type="ECO:0000256" key="3">
    <source>
        <dbReference type="ARBA" id="ARBA00022692"/>
    </source>
</evidence>
<keyword evidence="5 9" id="KW-0472">Membrane</keyword>
<keyword evidence="3 9" id="KW-0812">Transmembrane</keyword>